<name>A0AB39LAI9_9MICC</name>
<reference evidence="3" key="1">
    <citation type="submission" date="2024-07" db="EMBL/GenBank/DDBJ databases">
        <authorList>
            <person name="fu j."/>
        </authorList>
    </citation>
    <scope>NUCLEOTIDE SEQUENCE</scope>
    <source>
        <strain evidence="3">P10A9</strain>
    </source>
</reference>
<proteinExistence type="predicted"/>
<protein>
    <submittedName>
        <fullName evidence="3">Uncharacterized protein</fullName>
    </submittedName>
</protein>
<accession>A0AB39LAI9</accession>
<feature type="region of interest" description="Disordered" evidence="1">
    <location>
        <begin position="1"/>
        <end position="23"/>
    </location>
</feature>
<sequence>MTALPPEARSPREPEGPRRKHLEGANLGGVRALAWSGAVLMAVAAIVWLALGGRSEAMAGHDAGWKGVVAGTAFGLAWVVWFAAGVWFLVLMSVSVMNRLDDSYLTRTPLRRRKK</sequence>
<dbReference type="RefSeq" id="WP_369047246.1">
    <property type="nucleotide sequence ID" value="NZ_CP163302.1"/>
</dbReference>
<dbReference type="KEGG" id="spue:AB5L97_09015"/>
<dbReference type="AlphaFoldDB" id="A0AB39LAI9"/>
<organism evidence="3">
    <name type="scientific">Sinomonas puerhi</name>
    <dbReference type="NCBI Taxonomy" id="3238584"/>
    <lineage>
        <taxon>Bacteria</taxon>
        <taxon>Bacillati</taxon>
        <taxon>Actinomycetota</taxon>
        <taxon>Actinomycetes</taxon>
        <taxon>Micrococcales</taxon>
        <taxon>Micrococcaceae</taxon>
        <taxon>Sinomonas</taxon>
    </lineage>
</organism>
<evidence type="ECO:0000256" key="1">
    <source>
        <dbReference type="SAM" id="MobiDB-lite"/>
    </source>
</evidence>
<evidence type="ECO:0000313" key="3">
    <source>
        <dbReference type="EMBL" id="XDP47097.1"/>
    </source>
</evidence>
<keyword evidence="2" id="KW-1133">Transmembrane helix</keyword>
<feature type="transmembrane region" description="Helical" evidence="2">
    <location>
        <begin position="63"/>
        <end position="90"/>
    </location>
</feature>
<dbReference type="EMBL" id="CP163302">
    <property type="protein sequence ID" value="XDP47097.1"/>
    <property type="molecule type" value="Genomic_DNA"/>
</dbReference>
<keyword evidence="2" id="KW-0472">Membrane</keyword>
<evidence type="ECO:0000256" key="2">
    <source>
        <dbReference type="SAM" id="Phobius"/>
    </source>
</evidence>
<feature type="transmembrane region" description="Helical" evidence="2">
    <location>
        <begin position="32"/>
        <end position="51"/>
    </location>
</feature>
<gene>
    <name evidence="3" type="ORF">AB5L97_09015</name>
</gene>
<keyword evidence="2" id="KW-0812">Transmembrane</keyword>